<comment type="caution">
    <text evidence="1">The sequence shown here is derived from an EMBL/GenBank/DDBJ whole genome shotgun (WGS) entry which is preliminary data.</text>
</comment>
<evidence type="ECO:0000313" key="1">
    <source>
        <dbReference type="EMBL" id="HHS29469.1"/>
    </source>
</evidence>
<reference evidence="1" key="1">
    <citation type="journal article" date="2020" name="mSystems">
        <title>Genome- and Community-Level Interaction Insights into Carbon Utilization and Element Cycling Functions of Hydrothermarchaeota in Hydrothermal Sediment.</title>
        <authorList>
            <person name="Zhou Z."/>
            <person name="Liu Y."/>
            <person name="Xu W."/>
            <person name="Pan J."/>
            <person name="Luo Z.H."/>
            <person name="Li M."/>
        </authorList>
    </citation>
    <scope>NUCLEOTIDE SEQUENCE [LARGE SCALE GENOMIC DNA]</scope>
    <source>
        <strain evidence="1">SpSt-767</strain>
    </source>
</reference>
<protein>
    <submittedName>
        <fullName evidence="1">Uncharacterized protein</fullName>
    </submittedName>
</protein>
<gene>
    <name evidence="1" type="ORF">ENV52_07195</name>
</gene>
<dbReference type="AlphaFoldDB" id="A0A7V6DPS6"/>
<accession>A0A7V6DPS6</accession>
<proteinExistence type="predicted"/>
<sequence>MGDIRRDLLALVEVEVRDGEHWYLLRTALQEVAGKVCQAAGVSIPPPLRPWENVVPTENRALTTC</sequence>
<dbReference type="EMBL" id="DTGR01000117">
    <property type="protein sequence ID" value="HHS29469.1"/>
    <property type="molecule type" value="Genomic_DNA"/>
</dbReference>
<name>A0A7V6DPS6_9BACT</name>
<organism evidence="1">
    <name type="scientific">Desulfobacca acetoxidans</name>
    <dbReference type="NCBI Taxonomy" id="60893"/>
    <lineage>
        <taxon>Bacteria</taxon>
        <taxon>Pseudomonadati</taxon>
        <taxon>Thermodesulfobacteriota</taxon>
        <taxon>Desulfobaccia</taxon>
        <taxon>Desulfobaccales</taxon>
        <taxon>Desulfobaccaceae</taxon>
        <taxon>Desulfobacca</taxon>
    </lineage>
</organism>